<proteinExistence type="predicted"/>
<evidence type="ECO:0008006" key="4">
    <source>
        <dbReference type="Google" id="ProtNLM"/>
    </source>
</evidence>
<dbReference type="InterPro" id="IPR029018">
    <property type="entry name" value="Hex-like_dom2"/>
</dbReference>
<accession>A0A329MJP2</accession>
<dbReference type="GO" id="GO:0016787">
    <property type="term" value="F:hydrolase activity"/>
    <property type="evidence" value="ECO:0007669"/>
    <property type="project" value="UniProtKB-KW"/>
</dbReference>
<sequence length="927" mass="103373">MRMLTIVSGGTGFYTIAVCDGATAVEQTAAAELQTYIQKASGVTLAIVAESAAQDKSFMVGPTAFALSNGVEPTGEEQWAIKCVGNKIIVTGGRPRGTLYAAFHLLEEEIGVRWWNPWEEHVPSKPTLTLNDALDKTGSPSFLYRDIYDGLYDTGANFTGSQPSSLFYARNRLNGHFSFAPAAYGGTIAYGFPYHAHTFHLYFRPEQYFDAHPEYYSVVSGVRTRNGQLDLTNADVKALMKQKVRDSITASYANADAKGLPRPIMFSVTANDWRGFCEEPSCQSVINSKGSSGYLLEFVNEIAADIATSYPEVILDTFAYWFYIDPPSGVAPSSNVQIRYANIDLDLLHSIGHSNNAPVRSKLQSWKAISDRVIFWDYAVNYYPNPPIPSQYDAKADSEYLLAQGLTGALIEHEGTVTTDMWDMKVWMEAKFLENPGLDLETVMNDFTAKYYGLAAGYVNNYLYQSRLLADSTNNFVTFGTSFEKYGYFTLDYVNWCETNFDQAEAAVSGDSIRLRRLRHCRASLDRLIIFRWNALKNEAVSRGVAMTFSRKKSAARYVNTMKEQKALRSLASGSLIQPWNDKAVDDEIRQMVIPADLAEVPYRCMIDVTADRFRLWTANGGLTQIEDDRSLIGQCTKVTLSGFDTQANANLHKPGVTIGLYNPVNGNRTIRTLEIPDITPNAYKLYYCGTAKLYESDYLYIFRSNNVQVDMANLISGQSDQLYDIYVSMNFEGAVYGGSSSNLDAVYIDRILLVGKGVLPTELNGVSYAAMTDFSPESFRLWTAGGGLARIEEGHALTRRCAKVTLNQFATETDRAMHLVTPSIPMLIGVYSPANGARVIKQIFPADIALNVYKVYKMENLLLGAGDYLYLFSSWVIQCDIFKAFTTDPNQRYDIYVSIKFEGPAFGGDLSREDAVYVDRIFVVRR</sequence>
<keyword evidence="1" id="KW-0378">Hydrolase</keyword>
<evidence type="ECO:0000313" key="2">
    <source>
        <dbReference type="EMBL" id="RAV18953.1"/>
    </source>
</evidence>
<dbReference type="PANTHER" id="PTHR47406">
    <property type="entry name" value="COAGULATION FACTOR 5/8 TYPE, C-TERMINAL"/>
    <property type="match status" value="1"/>
</dbReference>
<protein>
    <recommendedName>
        <fullName evidence="4">Alpha glucuronidase N-terminal domain-containing protein</fullName>
    </recommendedName>
</protein>
<dbReference type="SUPFAM" id="SSF55545">
    <property type="entry name" value="beta-N-acetylhexosaminidase-like domain"/>
    <property type="match status" value="1"/>
</dbReference>
<organism evidence="2 3">
    <name type="scientific">Paenibacillus contaminans</name>
    <dbReference type="NCBI Taxonomy" id="450362"/>
    <lineage>
        <taxon>Bacteria</taxon>
        <taxon>Bacillati</taxon>
        <taxon>Bacillota</taxon>
        <taxon>Bacilli</taxon>
        <taxon>Bacillales</taxon>
        <taxon>Paenibacillaceae</taxon>
        <taxon>Paenibacillus</taxon>
    </lineage>
</organism>
<dbReference type="InterPro" id="IPR032287">
    <property type="entry name" value="DUF4838"/>
</dbReference>
<name>A0A329MJP2_9BACL</name>
<gene>
    <name evidence="2" type="ORF">DQG23_22640</name>
</gene>
<keyword evidence="3" id="KW-1185">Reference proteome</keyword>
<dbReference type="AlphaFoldDB" id="A0A329MJP2"/>
<evidence type="ECO:0000256" key="1">
    <source>
        <dbReference type="ARBA" id="ARBA00022801"/>
    </source>
</evidence>
<comment type="caution">
    <text evidence="2">The sequence shown here is derived from an EMBL/GenBank/DDBJ whole genome shotgun (WGS) entry which is preliminary data.</text>
</comment>
<reference evidence="2 3" key="1">
    <citation type="journal article" date="2009" name="Int. J. Syst. Evol. Microbiol.">
        <title>Paenibacillus contaminans sp. nov., isolated from a contaminated laboratory plate.</title>
        <authorList>
            <person name="Chou J.H."/>
            <person name="Lee J.H."/>
            <person name="Lin M.C."/>
            <person name="Chang P.S."/>
            <person name="Arun A.B."/>
            <person name="Young C.C."/>
            <person name="Chen W.M."/>
        </authorList>
    </citation>
    <scope>NUCLEOTIDE SEQUENCE [LARGE SCALE GENOMIC DNA]</scope>
    <source>
        <strain evidence="2 3">CKOBP-6</strain>
    </source>
</reference>
<dbReference type="EMBL" id="QMFB01000014">
    <property type="protein sequence ID" value="RAV18953.1"/>
    <property type="molecule type" value="Genomic_DNA"/>
</dbReference>
<evidence type="ECO:0000313" key="3">
    <source>
        <dbReference type="Proteomes" id="UP000250369"/>
    </source>
</evidence>
<dbReference type="Proteomes" id="UP000250369">
    <property type="component" value="Unassembled WGS sequence"/>
</dbReference>
<dbReference type="Gene3D" id="3.30.379.10">
    <property type="entry name" value="Chitobiase/beta-hexosaminidase domain 2-like"/>
    <property type="match status" value="1"/>
</dbReference>
<dbReference type="PANTHER" id="PTHR47406:SF2">
    <property type="entry name" value="ALPHA GLUCURONIDASE N-TERMINAL DOMAIN-CONTAINING PROTEIN"/>
    <property type="match status" value="1"/>
</dbReference>
<dbReference type="Pfam" id="PF16126">
    <property type="entry name" value="DUF4838"/>
    <property type="match status" value="1"/>
</dbReference>
<dbReference type="GO" id="GO:0005975">
    <property type="term" value="P:carbohydrate metabolic process"/>
    <property type="evidence" value="ECO:0007669"/>
    <property type="project" value="UniProtKB-ARBA"/>
</dbReference>